<proteinExistence type="predicted"/>
<organism evidence="2 3">
    <name type="scientific">Bradyrhizobium iriomotense</name>
    <dbReference type="NCBI Taxonomy" id="441950"/>
    <lineage>
        <taxon>Bacteria</taxon>
        <taxon>Pseudomonadati</taxon>
        <taxon>Pseudomonadota</taxon>
        <taxon>Alphaproteobacteria</taxon>
        <taxon>Hyphomicrobiales</taxon>
        <taxon>Nitrobacteraceae</taxon>
        <taxon>Bradyrhizobium</taxon>
    </lineage>
</organism>
<comment type="caution">
    <text evidence="2">The sequence shown here is derived from an EMBL/GenBank/DDBJ whole genome shotgun (WGS) entry which is preliminary data.</text>
</comment>
<evidence type="ECO:0000313" key="2">
    <source>
        <dbReference type="EMBL" id="GLR87587.1"/>
    </source>
</evidence>
<reference evidence="3" key="1">
    <citation type="journal article" date="2019" name="Int. J. Syst. Evol. Microbiol.">
        <title>The Global Catalogue of Microorganisms (GCM) 10K type strain sequencing project: providing services to taxonomists for standard genome sequencing and annotation.</title>
        <authorList>
            <consortium name="The Broad Institute Genomics Platform"/>
            <consortium name="The Broad Institute Genome Sequencing Center for Infectious Disease"/>
            <person name="Wu L."/>
            <person name="Ma J."/>
        </authorList>
    </citation>
    <scope>NUCLEOTIDE SEQUENCE [LARGE SCALE GENOMIC DNA]</scope>
    <source>
        <strain evidence="3">NBRC 102520</strain>
    </source>
</reference>
<protein>
    <submittedName>
        <fullName evidence="2">Uncharacterized protein</fullName>
    </submittedName>
</protein>
<keyword evidence="3" id="KW-1185">Reference proteome</keyword>
<sequence length="98" mass="11494">MTAAWETDDCRRPWRALADICDGRNAGSFYETLRRQQSVQVVLRWTYVHCTDTVYRVRWARQSLSFESTLKIFGKDHQPVSSARKTLRTPTDERARDA</sequence>
<evidence type="ECO:0000256" key="1">
    <source>
        <dbReference type="SAM" id="MobiDB-lite"/>
    </source>
</evidence>
<dbReference type="Proteomes" id="UP001156905">
    <property type="component" value="Unassembled WGS sequence"/>
</dbReference>
<name>A0ABQ6B6A3_9BRAD</name>
<dbReference type="EMBL" id="BSOW01000015">
    <property type="protein sequence ID" value="GLR87587.1"/>
    <property type="molecule type" value="Genomic_DNA"/>
</dbReference>
<gene>
    <name evidence="2" type="ORF">GCM10007857_42980</name>
</gene>
<accession>A0ABQ6B6A3</accession>
<evidence type="ECO:0000313" key="3">
    <source>
        <dbReference type="Proteomes" id="UP001156905"/>
    </source>
</evidence>
<feature type="region of interest" description="Disordered" evidence="1">
    <location>
        <begin position="77"/>
        <end position="98"/>
    </location>
</feature>